<name>A0A498REY6_9FIRM</name>
<protein>
    <submittedName>
        <fullName evidence="1">Uncharacterized protein</fullName>
    </submittedName>
</protein>
<accession>A0A498REY6</accession>
<dbReference type="Proteomes" id="UP000277811">
    <property type="component" value="Unassembled WGS sequence"/>
</dbReference>
<proteinExistence type="predicted"/>
<sequence>MKIRADFVSNSSSVSFLLTMKKDMAERMAELSVNTGKARLINFIREQMEENGTEFSANGENIYSMLVTSRPKQIKEILGRYFKDGGLFYEWKIPDLNQEDFSGFSEEELWAMIYSLLHRGKISELKVIGGTPLCGKLRAE</sequence>
<dbReference type="EMBL" id="UPPP01000127">
    <property type="protein sequence ID" value="VBB09565.1"/>
    <property type="molecule type" value="Genomic_DNA"/>
</dbReference>
<dbReference type="RefSeq" id="WP_122630343.1">
    <property type="nucleotide sequence ID" value="NZ_UPPP01000127.1"/>
</dbReference>
<evidence type="ECO:0000313" key="2">
    <source>
        <dbReference type="Proteomes" id="UP000277811"/>
    </source>
</evidence>
<evidence type="ECO:0000313" key="1">
    <source>
        <dbReference type="EMBL" id="VBB09565.1"/>
    </source>
</evidence>
<organism evidence="1 2">
    <name type="scientific">Lucifera butyrica</name>
    <dbReference type="NCBI Taxonomy" id="1351585"/>
    <lineage>
        <taxon>Bacteria</taxon>
        <taxon>Bacillati</taxon>
        <taxon>Bacillota</taxon>
        <taxon>Negativicutes</taxon>
        <taxon>Veillonellales</taxon>
        <taxon>Veillonellaceae</taxon>
        <taxon>Lucifera</taxon>
    </lineage>
</organism>
<reference evidence="1 2" key="1">
    <citation type="submission" date="2018-06" db="EMBL/GenBank/DDBJ databases">
        <authorList>
            <person name="Strepis N."/>
        </authorList>
    </citation>
    <scope>NUCLEOTIDE SEQUENCE [LARGE SCALE GENOMIC DNA]</scope>
    <source>
        <strain evidence="1">LUCI</strain>
    </source>
</reference>
<dbReference type="OrthoDB" id="1129530at2"/>
<gene>
    <name evidence="1" type="ORF">LUCI_4860</name>
</gene>
<dbReference type="AlphaFoldDB" id="A0A498REY6"/>
<keyword evidence="2" id="KW-1185">Reference proteome</keyword>